<keyword evidence="1" id="KW-0805">Transcription regulation</keyword>
<dbReference type="InterPro" id="IPR018062">
    <property type="entry name" value="HTH_AraC-typ_CS"/>
</dbReference>
<dbReference type="SUPFAM" id="SSF51215">
    <property type="entry name" value="Regulatory protein AraC"/>
    <property type="match status" value="1"/>
</dbReference>
<sequence length="288" mass="33444">MIFILEAYFLENSIRDFNDMYLCYCGLEKCVPLHSFGPAVRPNYLLHYVLEGKGYYYVDNNKFTVNKNEGFLISPNIVTFYQADQENPWTYLWIGIDGNKVEAYLKSVGLDKNNVIFKSSENDELKEYVMEMLKHHRSTPADSFKIEGLLYLFFSKLAEDNKSILLNDKNHSYNTYINNAVEFIQNNYHSQIKVTDLADYVCLNRSYLTSIFQKHLNMSPQKFLMEFRITKASELLYNTDLPIGNIAFSCGYNDPLAFSKAFKKVKGVSPKEYRLNKGISANKLLLRT</sequence>
<protein>
    <submittedName>
        <fullName evidence="5">Arabinose operon regulatory protein</fullName>
    </submittedName>
</protein>
<accession>A0A644XJB3</accession>
<dbReference type="PRINTS" id="PR00032">
    <property type="entry name" value="HTHARAC"/>
</dbReference>
<name>A0A644XJB3_9ZZZZ</name>
<organism evidence="5">
    <name type="scientific">bioreactor metagenome</name>
    <dbReference type="NCBI Taxonomy" id="1076179"/>
    <lineage>
        <taxon>unclassified sequences</taxon>
        <taxon>metagenomes</taxon>
        <taxon>ecological metagenomes</taxon>
    </lineage>
</organism>
<evidence type="ECO:0000256" key="2">
    <source>
        <dbReference type="ARBA" id="ARBA00023125"/>
    </source>
</evidence>
<dbReference type="InterPro" id="IPR020449">
    <property type="entry name" value="Tscrpt_reg_AraC-type_HTH"/>
</dbReference>
<keyword evidence="3" id="KW-0804">Transcription</keyword>
<dbReference type="PROSITE" id="PS00041">
    <property type="entry name" value="HTH_ARAC_FAMILY_1"/>
    <property type="match status" value="1"/>
</dbReference>
<dbReference type="SUPFAM" id="SSF46689">
    <property type="entry name" value="Homeodomain-like"/>
    <property type="match status" value="2"/>
</dbReference>
<dbReference type="Gene3D" id="2.60.120.280">
    <property type="entry name" value="Regulatory protein AraC"/>
    <property type="match status" value="1"/>
</dbReference>
<dbReference type="CDD" id="cd06986">
    <property type="entry name" value="cupin_MmsR-like_N"/>
    <property type="match status" value="1"/>
</dbReference>
<dbReference type="SMART" id="SM00342">
    <property type="entry name" value="HTH_ARAC"/>
    <property type="match status" value="1"/>
</dbReference>
<comment type="caution">
    <text evidence="5">The sequence shown here is derived from an EMBL/GenBank/DDBJ whole genome shotgun (WGS) entry which is preliminary data.</text>
</comment>
<gene>
    <name evidence="5" type="primary">araC_4</name>
    <name evidence="5" type="ORF">SDC9_62670</name>
</gene>
<proteinExistence type="predicted"/>
<evidence type="ECO:0000256" key="3">
    <source>
        <dbReference type="ARBA" id="ARBA00023163"/>
    </source>
</evidence>
<reference evidence="5" key="1">
    <citation type="submission" date="2019-08" db="EMBL/GenBank/DDBJ databases">
        <authorList>
            <person name="Kucharzyk K."/>
            <person name="Murdoch R.W."/>
            <person name="Higgins S."/>
            <person name="Loffler F."/>
        </authorList>
    </citation>
    <scope>NUCLEOTIDE SEQUENCE</scope>
</reference>
<dbReference type="InterPro" id="IPR009057">
    <property type="entry name" value="Homeodomain-like_sf"/>
</dbReference>
<feature type="domain" description="HTH araC/xylS-type" evidence="4">
    <location>
        <begin position="178"/>
        <end position="276"/>
    </location>
</feature>
<evidence type="ECO:0000259" key="4">
    <source>
        <dbReference type="PROSITE" id="PS01124"/>
    </source>
</evidence>
<dbReference type="EMBL" id="VSSQ01002585">
    <property type="protein sequence ID" value="MPM16292.1"/>
    <property type="molecule type" value="Genomic_DNA"/>
</dbReference>
<dbReference type="InterPro" id="IPR003313">
    <property type="entry name" value="AraC-bd"/>
</dbReference>
<dbReference type="Pfam" id="PF02311">
    <property type="entry name" value="AraC_binding"/>
    <property type="match status" value="1"/>
</dbReference>
<dbReference type="InterPro" id="IPR018060">
    <property type="entry name" value="HTH_AraC"/>
</dbReference>
<dbReference type="GO" id="GO:0003700">
    <property type="term" value="F:DNA-binding transcription factor activity"/>
    <property type="evidence" value="ECO:0007669"/>
    <property type="project" value="InterPro"/>
</dbReference>
<evidence type="ECO:0000256" key="1">
    <source>
        <dbReference type="ARBA" id="ARBA00023015"/>
    </source>
</evidence>
<dbReference type="InterPro" id="IPR037923">
    <property type="entry name" value="HTH-like"/>
</dbReference>
<dbReference type="PANTHER" id="PTHR43280:SF30">
    <property type="entry name" value="MMSAB OPERON REGULATORY PROTEIN"/>
    <property type="match status" value="1"/>
</dbReference>
<evidence type="ECO:0000313" key="5">
    <source>
        <dbReference type="EMBL" id="MPM16292.1"/>
    </source>
</evidence>
<dbReference type="Pfam" id="PF12833">
    <property type="entry name" value="HTH_18"/>
    <property type="match status" value="1"/>
</dbReference>
<dbReference type="Gene3D" id="1.10.10.60">
    <property type="entry name" value="Homeodomain-like"/>
    <property type="match status" value="2"/>
</dbReference>
<dbReference type="PANTHER" id="PTHR43280">
    <property type="entry name" value="ARAC-FAMILY TRANSCRIPTIONAL REGULATOR"/>
    <property type="match status" value="1"/>
</dbReference>
<keyword evidence="2" id="KW-0238">DNA-binding</keyword>
<dbReference type="GO" id="GO:0043565">
    <property type="term" value="F:sequence-specific DNA binding"/>
    <property type="evidence" value="ECO:0007669"/>
    <property type="project" value="InterPro"/>
</dbReference>
<dbReference type="PROSITE" id="PS01124">
    <property type="entry name" value="HTH_ARAC_FAMILY_2"/>
    <property type="match status" value="1"/>
</dbReference>
<dbReference type="AlphaFoldDB" id="A0A644XJB3"/>